<dbReference type="AlphaFoldDB" id="A0AAD5SIB6"/>
<evidence type="ECO:0000313" key="1">
    <source>
        <dbReference type="EMBL" id="KAJ3053848.1"/>
    </source>
</evidence>
<evidence type="ECO:0000313" key="2">
    <source>
        <dbReference type="Proteomes" id="UP001212841"/>
    </source>
</evidence>
<accession>A0AAD5SIB6</accession>
<name>A0AAD5SIB6_9FUNG</name>
<dbReference type="Proteomes" id="UP001212841">
    <property type="component" value="Unassembled WGS sequence"/>
</dbReference>
<organism evidence="1 2">
    <name type="scientific">Rhizophlyctis rosea</name>
    <dbReference type="NCBI Taxonomy" id="64517"/>
    <lineage>
        <taxon>Eukaryota</taxon>
        <taxon>Fungi</taxon>
        <taxon>Fungi incertae sedis</taxon>
        <taxon>Chytridiomycota</taxon>
        <taxon>Chytridiomycota incertae sedis</taxon>
        <taxon>Chytridiomycetes</taxon>
        <taxon>Rhizophlyctidales</taxon>
        <taxon>Rhizophlyctidaceae</taxon>
        <taxon>Rhizophlyctis</taxon>
    </lineage>
</organism>
<protein>
    <submittedName>
        <fullName evidence="1">Uncharacterized protein</fullName>
    </submittedName>
</protein>
<dbReference type="EMBL" id="JADGJD010000176">
    <property type="protein sequence ID" value="KAJ3053848.1"/>
    <property type="molecule type" value="Genomic_DNA"/>
</dbReference>
<reference evidence="1" key="1">
    <citation type="submission" date="2020-05" db="EMBL/GenBank/DDBJ databases">
        <title>Phylogenomic resolution of chytrid fungi.</title>
        <authorList>
            <person name="Stajich J.E."/>
            <person name="Amses K."/>
            <person name="Simmons R."/>
            <person name="Seto K."/>
            <person name="Myers J."/>
            <person name="Bonds A."/>
            <person name="Quandt C.A."/>
            <person name="Barry K."/>
            <person name="Liu P."/>
            <person name="Grigoriev I."/>
            <person name="Longcore J.E."/>
            <person name="James T.Y."/>
        </authorList>
    </citation>
    <scope>NUCLEOTIDE SEQUENCE</scope>
    <source>
        <strain evidence="1">JEL0318</strain>
    </source>
</reference>
<keyword evidence="2" id="KW-1185">Reference proteome</keyword>
<sequence length="191" mass="20514">MEGAGETGTIKGGWISSLAEPYGLDALVISADGPIPHSHQPPISILIALHPPTSAAIPTNSNTPTTDNKPADAQYFNYFHRTTLAAKKFRTLYKSSRIFIVAPPLPAEVDIRGEVAEVQKAAFGVANEAGIEVVSVEDVPNALMGETDDKSTTNALGDFNGSLEQPKLEPLKKKDVLKELAFQEENMVENM</sequence>
<comment type="caution">
    <text evidence="1">The sequence shown here is derived from an EMBL/GenBank/DDBJ whole genome shotgun (WGS) entry which is preliminary data.</text>
</comment>
<gene>
    <name evidence="1" type="ORF">HK097_003258</name>
</gene>
<proteinExistence type="predicted"/>